<accession>A0A9E7JDX8</accession>
<organism evidence="1 2">
    <name type="scientific">Musa troglodytarum</name>
    <name type="common">fe'i banana</name>
    <dbReference type="NCBI Taxonomy" id="320322"/>
    <lineage>
        <taxon>Eukaryota</taxon>
        <taxon>Viridiplantae</taxon>
        <taxon>Streptophyta</taxon>
        <taxon>Embryophyta</taxon>
        <taxon>Tracheophyta</taxon>
        <taxon>Spermatophyta</taxon>
        <taxon>Magnoliopsida</taxon>
        <taxon>Liliopsida</taxon>
        <taxon>Zingiberales</taxon>
        <taxon>Musaceae</taxon>
        <taxon>Musa</taxon>
    </lineage>
</organism>
<dbReference type="EMBL" id="CP097503">
    <property type="protein sequence ID" value="URD77459.1"/>
    <property type="molecule type" value="Genomic_DNA"/>
</dbReference>
<dbReference type="Proteomes" id="UP001055439">
    <property type="component" value="Chromosome 10"/>
</dbReference>
<evidence type="ECO:0000313" key="2">
    <source>
        <dbReference type="Proteomes" id="UP001055439"/>
    </source>
</evidence>
<evidence type="ECO:0000313" key="1">
    <source>
        <dbReference type="EMBL" id="URD77459.1"/>
    </source>
</evidence>
<proteinExistence type="predicted"/>
<protein>
    <submittedName>
        <fullName evidence="1">Uncharacterized protein</fullName>
    </submittedName>
</protein>
<sequence>MKKRKPIERKISSAIAQLKRKRSVSFTAASSVAVAGLGPAVAGDTPRLAAPLLLRPHWPWLPVPLRRLHRRWRRLRPIKNGALRVPVFLACLP</sequence>
<name>A0A9E7JDX8_9LILI</name>
<keyword evidence="2" id="KW-1185">Reference proteome</keyword>
<dbReference type="AlphaFoldDB" id="A0A9E7JDX8"/>
<reference evidence="1" key="1">
    <citation type="submission" date="2022-05" db="EMBL/GenBank/DDBJ databases">
        <title>The Musa troglodytarum L. genome provides insights into the mechanism of non-climacteric behaviour and enrichment of carotenoids.</title>
        <authorList>
            <person name="Wang J."/>
        </authorList>
    </citation>
    <scope>NUCLEOTIDE SEQUENCE</scope>
    <source>
        <tissue evidence="1">Leaf</tissue>
    </source>
</reference>
<gene>
    <name evidence="1" type="ORF">MUK42_16421</name>
</gene>